<dbReference type="EMBL" id="JXTB01000293">
    <property type="protein sequence ID" value="PON47510.1"/>
    <property type="molecule type" value="Genomic_DNA"/>
</dbReference>
<gene>
    <name evidence="1" type="ORF">PanWU01x14_243650</name>
</gene>
<proteinExistence type="predicted"/>
<evidence type="ECO:0000313" key="1">
    <source>
        <dbReference type="EMBL" id="PON47510.1"/>
    </source>
</evidence>
<protein>
    <submittedName>
        <fullName evidence="1">Uncharacterized protein</fullName>
    </submittedName>
</protein>
<organism evidence="1 2">
    <name type="scientific">Parasponia andersonii</name>
    <name type="common">Sponia andersonii</name>
    <dbReference type="NCBI Taxonomy" id="3476"/>
    <lineage>
        <taxon>Eukaryota</taxon>
        <taxon>Viridiplantae</taxon>
        <taxon>Streptophyta</taxon>
        <taxon>Embryophyta</taxon>
        <taxon>Tracheophyta</taxon>
        <taxon>Spermatophyta</taxon>
        <taxon>Magnoliopsida</taxon>
        <taxon>eudicotyledons</taxon>
        <taxon>Gunneridae</taxon>
        <taxon>Pentapetalae</taxon>
        <taxon>rosids</taxon>
        <taxon>fabids</taxon>
        <taxon>Rosales</taxon>
        <taxon>Cannabaceae</taxon>
        <taxon>Parasponia</taxon>
    </lineage>
</organism>
<keyword evidence="2" id="KW-1185">Reference proteome</keyword>
<name>A0A2P5BFF4_PARAD</name>
<evidence type="ECO:0000313" key="2">
    <source>
        <dbReference type="Proteomes" id="UP000237105"/>
    </source>
</evidence>
<dbReference type="Proteomes" id="UP000237105">
    <property type="component" value="Unassembled WGS sequence"/>
</dbReference>
<comment type="caution">
    <text evidence="1">The sequence shown here is derived from an EMBL/GenBank/DDBJ whole genome shotgun (WGS) entry which is preliminary data.</text>
</comment>
<reference evidence="2" key="1">
    <citation type="submission" date="2016-06" db="EMBL/GenBank/DDBJ databases">
        <title>Parallel loss of symbiosis genes in relatives of nitrogen-fixing non-legume Parasponia.</title>
        <authorList>
            <person name="Van Velzen R."/>
            <person name="Holmer R."/>
            <person name="Bu F."/>
            <person name="Rutten L."/>
            <person name="Van Zeijl A."/>
            <person name="Liu W."/>
            <person name="Santuari L."/>
            <person name="Cao Q."/>
            <person name="Sharma T."/>
            <person name="Shen D."/>
            <person name="Roswanjaya Y."/>
            <person name="Wardhani T."/>
            <person name="Kalhor M.S."/>
            <person name="Jansen J."/>
            <person name="Van den Hoogen J."/>
            <person name="Gungor B."/>
            <person name="Hartog M."/>
            <person name="Hontelez J."/>
            <person name="Verver J."/>
            <person name="Yang W.-C."/>
            <person name="Schijlen E."/>
            <person name="Repin R."/>
            <person name="Schilthuizen M."/>
            <person name="Schranz E."/>
            <person name="Heidstra R."/>
            <person name="Miyata K."/>
            <person name="Fedorova E."/>
            <person name="Kohlen W."/>
            <person name="Bisseling T."/>
            <person name="Smit S."/>
            <person name="Geurts R."/>
        </authorList>
    </citation>
    <scope>NUCLEOTIDE SEQUENCE [LARGE SCALE GENOMIC DNA]</scope>
    <source>
        <strain evidence="2">cv. WU1-14</strain>
    </source>
</reference>
<dbReference type="OrthoDB" id="914038at2759"/>
<sequence>MSNASYTPCTGSYNGQHSNTVYMSAQLAHMNAFTATPNSMVDPNWYPDSGATDYCTPAVHNLIHKDSYQDSEMLHMGDGTGLQINILVTKAILMVGKLSNVLYLFDSTTLPFTATSPSFKSCSNVQSFSPLCSTHYNHFFVTSIPDQCNNSLNTFSPTT</sequence>
<dbReference type="AlphaFoldDB" id="A0A2P5BFF4"/>
<accession>A0A2P5BFF4</accession>